<keyword evidence="2" id="KW-1185">Reference proteome</keyword>
<dbReference type="RefSeq" id="XP_070919381.1">
    <property type="nucleotide sequence ID" value="XM_071063280.1"/>
</dbReference>
<sequence>MAGNHELLHRLSEEDHGRAPEGIGEIYPFHLAAAFLDGGHSCCAIFNELLYSPGSGLIFTNILDNMGHTVLDALMICILRSHTNVSPEHVSRSFDPPNRFPGEEKDICGRWDADSPVLRAHFRSGYARVPTKWKHGFCHTSVQAVCHSIIAVYGSPGSKINTLSGLFVRRCNNCGRELKLGPLHTLVVVAFYLAHQGMPGETMFGPLAILVCLLSLGADASLSVTMSAEDILGTARQESCHHNPMTACELMEAVPQSLVGRWSSECQTGWFCILQVLRMHQGNREAEVQRAFGDPLPRESLSDTDSDVSLEERHNTLTGIRECALEDELFDKLNIQMHGEWLEWPRGTPKLSLLWATIQVEFLTYRRIQAGDPWISDKFSMTALRNWLEGRSLTFSTPLVDDNLMRQHSPCCGWFLGCHEFASPTAENVCTQHFMNMDIYSRATFLKNTEFLDAWLGPL</sequence>
<gene>
    <name evidence="1" type="ORF">MFIFM68171_07860</name>
</gene>
<protein>
    <submittedName>
        <fullName evidence="1">Uncharacterized protein</fullName>
    </submittedName>
</protein>
<accession>A0ABQ0GIX8</accession>
<evidence type="ECO:0000313" key="1">
    <source>
        <dbReference type="EMBL" id="GAB1317650.1"/>
    </source>
</evidence>
<organism evidence="1 2">
    <name type="scientific">Madurella fahalii</name>
    <dbReference type="NCBI Taxonomy" id="1157608"/>
    <lineage>
        <taxon>Eukaryota</taxon>
        <taxon>Fungi</taxon>
        <taxon>Dikarya</taxon>
        <taxon>Ascomycota</taxon>
        <taxon>Pezizomycotina</taxon>
        <taxon>Sordariomycetes</taxon>
        <taxon>Sordariomycetidae</taxon>
        <taxon>Sordariales</taxon>
        <taxon>Sordariales incertae sedis</taxon>
        <taxon>Madurella</taxon>
    </lineage>
</organism>
<evidence type="ECO:0000313" key="2">
    <source>
        <dbReference type="Proteomes" id="UP001628179"/>
    </source>
</evidence>
<proteinExistence type="predicted"/>
<dbReference type="GeneID" id="98178603"/>
<dbReference type="EMBL" id="BAAFSV010000004">
    <property type="protein sequence ID" value="GAB1317650.1"/>
    <property type="molecule type" value="Genomic_DNA"/>
</dbReference>
<dbReference type="Proteomes" id="UP001628179">
    <property type="component" value="Unassembled WGS sequence"/>
</dbReference>
<reference evidence="1 2" key="1">
    <citation type="submission" date="2024-09" db="EMBL/GenBank/DDBJ databases">
        <title>Itraconazole resistance in Madurella fahalii resulting from another homologue of gene encoding cytochrome P450 14-alpha sterol demethylase (CYP51).</title>
        <authorList>
            <person name="Yoshioka I."/>
            <person name="Fahal A.H."/>
            <person name="Kaneko S."/>
            <person name="Yaguchi T."/>
        </authorList>
    </citation>
    <scope>NUCLEOTIDE SEQUENCE [LARGE SCALE GENOMIC DNA]</scope>
    <source>
        <strain evidence="1 2">IFM 68171</strain>
    </source>
</reference>
<name>A0ABQ0GIX8_9PEZI</name>
<comment type="caution">
    <text evidence="1">The sequence shown here is derived from an EMBL/GenBank/DDBJ whole genome shotgun (WGS) entry which is preliminary data.</text>
</comment>